<keyword evidence="2" id="KW-1185">Reference proteome</keyword>
<dbReference type="Proteomes" id="UP001385951">
    <property type="component" value="Unassembled WGS sequence"/>
</dbReference>
<proteinExistence type="predicted"/>
<name>A0AAW0FB34_9APHY</name>
<dbReference type="AlphaFoldDB" id="A0AAW0FB34"/>
<dbReference type="EMBL" id="JASBNA010000087">
    <property type="protein sequence ID" value="KAK7677511.1"/>
    <property type="molecule type" value="Genomic_DNA"/>
</dbReference>
<evidence type="ECO:0008006" key="3">
    <source>
        <dbReference type="Google" id="ProtNLM"/>
    </source>
</evidence>
<organism evidence="1 2">
    <name type="scientific">Cerrena zonata</name>
    <dbReference type="NCBI Taxonomy" id="2478898"/>
    <lineage>
        <taxon>Eukaryota</taxon>
        <taxon>Fungi</taxon>
        <taxon>Dikarya</taxon>
        <taxon>Basidiomycota</taxon>
        <taxon>Agaricomycotina</taxon>
        <taxon>Agaricomycetes</taxon>
        <taxon>Polyporales</taxon>
        <taxon>Cerrenaceae</taxon>
        <taxon>Cerrena</taxon>
    </lineage>
</organism>
<evidence type="ECO:0000313" key="1">
    <source>
        <dbReference type="EMBL" id="KAK7677511.1"/>
    </source>
</evidence>
<accession>A0AAW0FB34</accession>
<sequence length="336" mass="37944">MSVTTRPLASFSAKLPLELFMIVKESIPTSDLRTHVCFYNTCRKFASFYGDAAEQAEFWRRSCLLCGLTMLGHDTSYKDLAFDCIVKDGFCPHPQCGGNLLEWNAEQVEKAMELGWDPENEPWQETEDNDDPEFDPSFPTPVPNRIFAHIAFRKTGPLLGCPRLEDAFLRSEKFHVPMEKLLLRNHPIAVRSLATFPAVNKMVLKYPGSSFSGSFGYVSFPTPVLVLGVISFISAELDEELRTLDLLALLEESFVPVKPTEPVHFSERLAMFSSLRGLWAVSRWDGLEYDGTWDPENGPGLVHGFSALPDEILTRELHDEDIHDRIEGSDHLLLFS</sequence>
<comment type="caution">
    <text evidence="1">The sequence shown here is derived from an EMBL/GenBank/DDBJ whole genome shotgun (WGS) entry which is preliminary data.</text>
</comment>
<evidence type="ECO:0000313" key="2">
    <source>
        <dbReference type="Proteomes" id="UP001385951"/>
    </source>
</evidence>
<protein>
    <recommendedName>
        <fullName evidence="3">F-box domain-containing protein</fullName>
    </recommendedName>
</protein>
<reference evidence="1 2" key="1">
    <citation type="submission" date="2022-09" db="EMBL/GenBank/DDBJ databases">
        <authorList>
            <person name="Palmer J.M."/>
        </authorList>
    </citation>
    <scope>NUCLEOTIDE SEQUENCE [LARGE SCALE GENOMIC DNA]</scope>
    <source>
        <strain evidence="1 2">DSM 7382</strain>
    </source>
</reference>
<gene>
    <name evidence="1" type="ORF">QCA50_019517</name>
</gene>